<name>A0A3S5FC26_9PLAT</name>
<evidence type="ECO:0000256" key="1">
    <source>
        <dbReference type="SAM" id="MobiDB-lite"/>
    </source>
</evidence>
<dbReference type="Proteomes" id="UP000784294">
    <property type="component" value="Unassembled WGS sequence"/>
</dbReference>
<evidence type="ECO:0000313" key="2">
    <source>
        <dbReference type="EMBL" id="VEL09830.1"/>
    </source>
</evidence>
<accession>A0A3S5FC26</accession>
<comment type="caution">
    <text evidence="2">The sequence shown here is derived from an EMBL/GenBank/DDBJ whole genome shotgun (WGS) entry which is preliminary data.</text>
</comment>
<gene>
    <name evidence="2" type="ORF">PXEA_LOCUS3270</name>
</gene>
<feature type="region of interest" description="Disordered" evidence="1">
    <location>
        <begin position="1"/>
        <end position="30"/>
    </location>
</feature>
<evidence type="ECO:0000313" key="3">
    <source>
        <dbReference type="Proteomes" id="UP000784294"/>
    </source>
</evidence>
<keyword evidence="3" id="KW-1185">Reference proteome</keyword>
<dbReference type="EMBL" id="CAAALY010007348">
    <property type="protein sequence ID" value="VEL09830.1"/>
    <property type="molecule type" value="Genomic_DNA"/>
</dbReference>
<reference evidence="2" key="1">
    <citation type="submission" date="2018-11" db="EMBL/GenBank/DDBJ databases">
        <authorList>
            <consortium name="Pathogen Informatics"/>
        </authorList>
    </citation>
    <scope>NUCLEOTIDE SEQUENCE</scope>
</reference>
<dbReference type="AlphaFoldDB" id="A0A3S5FC26"/>
<proteinExistence type="predicted"/>
<feature type="compositionally biased region" description="Basic and acidic residues" evidence="1">
    <location>
        <begin position="16"/>
        <end position="28"/>
    </location>
</feature>
<protein>
    <submittedName>
        <fullName evidence="2">Uncharacterized protein</fullName>
    </submittedName>
</protein>
<organism evidence="2 3">
    <name type="scientific">Protopolystoma xenopodis</name>
    <dbReference type="NCBI Taxonomy" id="117903"/>
    <lineage>
        <taxon>Eukaryota</taxon>
        <taxon>Metazoa</taxon>
        <taxon>Spiralia</taxon>
        <taxon>Lophotrochozoa</taxon>
        <taxon>Platyhelminthes</taxon>
        <taxon>Monogenea</taxon>
        <taxon>Polyopisthocotylea</taxon>
        <taxon>Polystomatidea</taxon>
        <taxon>Polystomatidae</taxon>
        <taxon>Protopolystoma</taxon>
    </lineage>
</organism>
<sequence length="119" mass="13873">MNDWQPNGKLKTAPYWRDEEKDALRNDSQHSPIGLKKQAYFCEKQMVEKLPRQHNTSRHKRAPESLVYEQSTLTTTRPGDHQILSTRRSTTSVLRDYRDFYPDLITHFGKLSLLTAAPS</sequence>